<dbReference type="InterPro" id="IPR045087">
    <property type="entry name" value="Cu-oxidase_fam"/>
</dbReference>
<evidence type="ECO:0000259" key="7">
    <source>
        <dbReference type="Pfam" id="PF07732"/>
    </source>
</evidence>
<keyword evidence="9" id="KW-1185">Reference proteome</keyword>
<feature type="transmembrane region" description="Helical" evidence="5">
    <location>
        <begin position="71"/>
        <end position="92"/>
    </location>
</feature>
<evidence type="ECO:0000256" key="4">
    <source>
        <dbReference type="SAM" id="MobiDB-lite"/>
    </source>
</evidence>
<gene>
    <name evidence="8" type="ORF">ACFO60_00745</name>
</gene>
<dbReference type="PANTHER" id="PTHR11709">
    <property type="entry name" value="MULTI-COPPER OXIDASE"/>
    <property type="match status" value="1"/>
</dbReference>
<evidence type="ECO:0000313" key="8">
    <source>
        <dbReference type="EMBL" id="MFC4529273.1"/>
    </source>
</evidence>
<dbReference type="InterPro" id="IPR011706">
    <property type="entry name" value="Cu-oxidase_C"/>
</dbReference>
<feature type="domain" description="Plastocyanin-like" evidence="6">
    <location>
        <begin position="673"/>
        <end position="781"/>
    </location>
</feature>
<dbReference type="RefSeq" id="WP_380835669.1">
    <property type="nucleotide sequence ID" value="NZ_JBHSFP010000001.1"/>
</dbReference>
<dbReference type="InterPro" id="IPR008972">
    <property type="entry name" value="Cupredoxin"/>
</dbReference>
<dbReference type="EMBL" id="JBHSFP010000001">
    <property type="protein sequence ID" value="MFC4529273.1"/>
    <property type="molecule type" value="Genomic_DNA"/>
</dbReference>
<dbReference type="InterPro" id="IPR011707">
    <property type="entry name" value="Cu-oxidase-like_N"/>
</dbReference>
<keyword evidence="5" id="KW-0472">Membrane</keyword>
<accession>A0ABV9C8H7</accession>
<evidence type="ECO:0000256" key="2">
    <source>
        <dbReference type="ARBA" id="ARBA00023002"/>
    </source>
</evidence>
<keyword evidence="3" id="KW-0186">Copper</keyword>
<dbReference type="PROSITE" id="PS00080">
    <property type="entry name" value="MULTICOPPER_OXIDASE2"/>
    <property type="match status" value="1"/>
</dbReference>
<keyword evidence="2" id="KW-0560">Oxidoreductase</keyword>
<feature type="compositionally biased region" description="Gly residues" evidence="4">
    <location>
        <begin position="592"/>
        <end position="627"/>
    </location>
</feature>
<feature type="domain" description="Plastocyanin-like" evidence="7">
    <location>
        <begin position="326"/>
        <end position="440"/>
    </location>
</feature>
<feature type="transmembrane region" description="Helical" evidence="5">
    <location>
        <begin position="6"/>
        <end position="27"/>
    </location>
</feature>
<keyword evidence="5" id="KW-0812">Transmembrane</keyword>
<evidence type="ECO:0000313" key="9">
    <source>
        <dbReference type="Proteomes" id="UP001596004"/>
    </source>
</evidence>
<evidence type="ECO:0000256" key="5">
    <source>
        <dbReference type="SAM" id="Phobius"/>
    </source>
</evidence>
<evidence type="ECO:0000256" key="3">
    <source>
        <dbReference type="ARBA" id="ARBA00023008"/>
    </source>
</evidence>
<keyword evidence="5" id="KW-1133">Transmembrane helix</keyword>
<protein>
    <submittedName>
        <fullName evidence="8">Multicopper oxidase family protein</fullName>
    </submittedName>
</protein>
<feature type="region of interest" description="Disordered" evidence="4">
    <location>
        <begin position="443"/>
        <end position="466"/>
    </location>
</feature>
<dbReference type="Pfam" id="PF07731">
    <property type="entry name" value="Cu-oxidase_2"/>
    <property type="match status" value="1"/>
</dbReference>
<dbReference type="Gene3D" id="2.60.40.420">
    <property type="entry name" value="Cupredoxins - blue copper proteins"/>
    <property type="match status" value="3"/>
</dbReference>
<organism evidence="8 9">
    <name type="scientific">Sphaerisporangium dianthi</name>
    <dbReference type="NCBI Taxonomy" id="1436120"/>
    <lineage>
        <taxon>Bacteria</taxon>
        <taxon>Bacillati</taxon>
        <taxon>Actinomycetota</taxon>
        <taxon>Actinomycetes</taxon>
        <taxon>Streptosporangiales</taxon>
        <taxon>Streptosporangiaceae</taxon>
        <taxon>Sphaerisporangium</taxon>
    </lineage>
</organism>
<dbReference type="InterPro" id="IPR002355">
    <property type="entry name" value="Cu_oxidase_Cu_BS"/>
</dbReference>
<feature type="region of interest" description="Disordered" evidence="4">
    <location>
        <begin position="591"/>
        <end position="632"/>
    </location>
</feature>
<feature type="region of interest" description="Disordered" evidence="4">
    <location>
        <begin position="102"/>
        <end position="132"/>
    </location>
</feature>
<feature type="transmembrane region" description="Helical" evidence="5">
    <location>
        <begin position="203"/>
        <end position="222"/>
    </location>
</feature>
<proteinExistence type="predicted"/>
<dbReference type="CDD" id="cd04202">
    <property type="entry name" value="CuRO_D2_2dMcoN_like"/>
    <property type="match status" value="1"/>
</dbReference>
<sequence>MTVEGLMALDLLAGVLAAVAWLGAGAAAATRHVRVAAGLFVLAVLASLARGGLVLALAGAGWWFVQEKLTLTLPLLAAGTVAAAVLAAPSLAGAALRDGRRGPGAVGAAHTDSTATEPHATGARAVEDPASGPGAATLTASWAVPALFGAGYAAAAGPVVTLLLGYPATWSTAVITVVLVAAAVLTTQRLLSPGTRVRGTRGAVAATVVAGLVGGGLAFLPADEVDTGGGPAVASSRTMPTHGGHAAPPMPAGHAAMPMQGGHTVTPMQAGHAAMPMAAGRFGAGHPAGTRTAGAARHDRPVTALRGPSAPAPGGTVRRYELTARTATITLSSGRKVAAWTFNGAVPGPPITAAEGDLIEVRLRNADIERGVTLHWHGYDVPSGEDGVPGLTQDSVRPGQEFVYRFLANQVGTYWYHTHEVSDQGVKMGLYGALLVTPRASAPKAAPASQREPAAQGARATSGGATAAGGAVTLGEAAAPGVDLTLLMHTFAGRTVAGDHDEPIEWRAAPGAPVRLRLVNTDNTPHRFAPVGTRFRLAAVDGSDLHGPGEVSQVGLRLPAGGRYDLSFTMPPGAPVVLAVDDRVVVLRLTAGGTGPGPGGSGGATGGAGSGGSGGATGGAAPGGPGGVPATAGWPELDLLRYGTPDGARHDDLTGRFDRDFTLVLDQGLALSGGRPLYAHTVNGHAFPSVPTQLVREGDVVRTTVVNRGRETHPWHLHGHRVLVLSRDGRAPEGGPLWLDTFDVRPGEVWQVAFRAGNPGLWMNHCHNLSHADQGMVLHLAYEGITTPFHGAHGG</sequence>
<dbReference type="PANTHER" id="PTHR11709:SF394">
    <property type="entry name" value="FI03373P-RELATED"/>
    <property type="match status" value="1"/>
</dbReference>
<name>A0ABV9C8H7_9ACTN</name>
<evidence type="ECO:0000256" key="1">
    <source>
        <dbReference type="ARBA" id="ARBA00022723"/>
    </source>
</evidence>
<feature type="transmembrane region" description="Helical" evidence="5">
    <location>
        <begin position="39"/>
        <end position="65"/>
    </location>
</feature>
<feature type="transmembrane region" description="Helical" evidence="5">
    <location>
        <begin position="170"/>
        <end position="191"/>
    </location>
</feature>
<evidence type="ECO:0000259" key="6">
    <source>
        <dbReference type="Pfam" id="PF07731"/>
    </source>
</evidence>
<dbReference type="Pfam" id="PF07732">
    <property type="entry name" value="Cu-oxidase_3"/>
    <property type="match status" value="1"/>
</dbReference>
<feature type="transmembrane region" description="Helical" evidence="5">
    <location>
        <begin position="142"/>
        <end position="164"/>
    </location>
</feature>
<dbReference type="SUPFAM" id="SSF49503">
    <property type="entry name" value="Cupredoxins"/>
    <property type="match status" value="3"/>
</dbReference>
<comment type="caution">
    <text evidence="8">The sequence shown here is derived from an EMBL/GenBank/DDBJ whole genome shotgun (WGS) entry which is preliminary data.</text>
</comment>
<reference evidence="9" key="1">
    <citation type="journal article" date="2019" name="Int. J. Syst. Evol. Microbiol.">
        <title>The Global Catalogue of Microorganisms (GCM) 10K type strain sequencing project: providing services to taxonomists for standard genome sequencing and annotation.</title>
        <authorList>
            <consortium name="The Broad Institute Genomics Platform"/>
            <consortium name="The Broad Institute Genome Sequencing Center for Infectious Disease"/>
            <person name="Wu L."/>
            <person name="Ma J."/>
        </authorList>
    </citation>
    <scope>NUCLEOTIDE SEQUENCE [LARGE SCALE GENOMIC DNA]</scope>
    <source>
        <strain evidence="9">CGMCC 4.7132</strain>
    </source>
</reference>
<dbReference type="Proteomes" id="UP001596004">
    <property type="component" value="Unassembled WGS sequence"/>
</dbReference>
<keyword evidence="1" id="KW-0479">Metal-binding</keyword>